<dbReference type="InterPro" id="IPR013320">
    <property type="entry name" value="ConA-like_dom_sf"/>
</dbReference>
<dbReference type="EC" id="2.7.11.1" evidence="6"/>
<dbReference type="PANTHER" id="PTHR32401:SF50">
    <property type="entry name" value="OS07G0133000 PROTEIN"/>
    <property type="match status" value="1"/>
</dbReference>
<evidence type="ECO:0000256" key="10">
    <source>
        <dbReference type="ARBA" id="ARBA00022692"/>
    </source>
</evidence>
<protein>
    <recommendedName>
        <fullName evidence="6">non-specific serine/threonine protein kinase</fullName>
        <ecNumber evidence="6">2.7.11.1</ecNumber>
    </recommendedName>
</protein>
<keyword evidence="10 23" id="KW-0812">Transmembrane</keyword>
<evidence type="ECO:0000313" key="25">
    <source>
        <dbReference type="EMBL" id="KAJ0962484.1"/>
    </source>
</evidence>
<evidence type="ECO:0000256" key="11">
    <source>
        <dbReference type="ARBA" id="ARBA00022729"/>
    </source>
</evidence>
<keyword evidence="16 23" id="KW-1133">Transmembrane helix</keyword>
<feature type="domain" description="Legume lectin" evidence="24">
    <location>
        <begin position="7"/>
        <end position="256"/>
    </location>
</feature>
<comment type="similarity">
    <text evidence="3">Belongs to the leguminous lectin family.</text>
</comment>
<dbReference type="FunFam" id="2.60.120.200:FF:000086">
    <property type="entry name" value="L-type lectin-domain containing receptor kinase S.4"/>
    <property type="match status" value="1"/>
</dbReference>
<evidence type="ECO:0000259" key="24">
    <source>
        <dbReference type="Pfam" id="PF00139"/>
    </source>
</evidence>
<comment type="subcellular location">
    <subcellularLocation>
        <location evidence="1">Cell membrane</location>
    </subcellularLocation>
    <subcellularLocation>
        <location evidence="2">Membrane</location>
        <topology evidence="2">Single-pass type I membrane protein</topology>
    </subcellularLocation>
</comment>
<keyword evidence="18" id="KW-0675">Receptor</keyword>
<feature type="compositionally biased region" description="Low complexity" evidence="22">
    <location>
        <begin position="375"/>
        <end position="392"/>
    </location>
</feature>
<comment type="similarity">
    <text evidence="4">In the N-terminal section; belongs to the leguminous lectin family.</text>
</comment>
<keyword evidence="8" id="KW-0723">Serine/threonine-protein kinase</keyword>
<evidence type="ECO:0000256" key="1">
    <source>
        <dbReference type="ARBA" id="ARBA00004236"/>
    </source>
</evidence>
<evidence type="ECO:0000256" key="12">
    <source>
        <dbReference type="ARBA" id="ARBA00022734"/>
    </source>
</evidence>
<organism evidence="25 26">
    <name type="scientific">Dioscorea zingiberensis</name>
    <dbReference type="NCBI Taxonomy" id="325984"/>
    <lineage>
        <taxon>Eukaryota</taxon>
        <taxon>Viridiplantae</taxon>
        <taxon>Streptophyta</taxon>
        <taxon>Embryophyta</taxon>
        <taxon>Tracheophyta</taxon>
        <taxon>Spermatophyta</taxon>
        <taxon>Magnoliopsida</taxon>
        <taxon>Liliopsida</taxon>
        <taxon>Dioscoreales</taxon>
        <taxon>Dioscoreaceae</taxon>
        <taxon>Dioscorea</taxon>
    </lineage>
</organism>
<evidence type="ECO:0000256" key="2">
    <source>
        <dbReference type="ARBA" id="ARBA00004479"/>
    </source>
</evidence>
<reference evidence="25" key="1">
    <citation type="submission" date="2021-03" db="EMBL/GenBank/DDBJ databases">
        <authorList>
            <person name="Li Z."/>
            <person name="Yang C."/>
        </authorList>
    </citation>
    <scope>NUCLEOTIDE SEQUENCE</scope>
    <source>
        <strain evidence="25">Dzin_1.0</strain>
        <tissue evidence="25">Leaf</tissue>
    </source>
</reference>
<evidence type="ECO:0000256" key="19">
    <source>
        <dbReference type="ARBA" id="ARBA00023180"/>
    </source>
</evidence>
<feature type="region of interest" description="Disordered" evidence="22">
    <location>
        <begin position="364"/>
        <end position="392"/>
    </location>
</feature>
<dbReference type="AlphaFoldDB" id="A0A9D5BXJ8"/>
<evidence type="ECO:0000256" key="14">
    <source>
        <dbReference type="ARBA" id="ARBA00022777"/>
    </source>
</evidence>
<name>A0A9D5BXJ8_9LILI</name>
<keyword evidence="11" id="KW-0732">Signal</keyword>
<dbReference type="OrthoDB" id="782726at2759"/>
<dbReference type="InterPro" id="IPR001220">
    <property type="entry name" value="Legume_lectin_dom"/>
</dbReference>
<comment type="similarity">
    <text evidence="5">In the C-terminal section; belongs to the protein kinase superfamily. Ser/Thr protein kinase family.</text>
</comment>
<evidence type="ECO:0000256" key="21">
    <source>
        <dbReference type="ARBA" id="ARBA00048679"/>
    </source>
</evidence>
<dbReference type="SUPFAM" id="SSF49899">
    <property type="entry name" value="Concanavalin A-like lectins/glucanases"/>
    <property type="match status" value="1"/>
</dbReference>
<evidence type="ECO:0000256" key="4">
    <source>
        <dbReference type="ARBA" id="ARBA00008536"/>
    </source>
</evidence>
<dbReference type="PANTHER" id="PTHR32401">
    <property type="entry name" value="CONCANAVALIN A-LIKE LECTIN FAMILY PROTEIN"/>
    <property type="match status" value="1"/>
</dbReference>
<evidence type="ECO:0000256" key="22">
    <source>
        <dbReference type="SAM" id="MobiDB-lite"/>
    </source>
</evidence>
<evidence type="ECO:0000256" key="7">
    <source>
        <dbReference type="ARBA" id="ARBA00022475"/>
    </source>
</evidence>
<dbReference type="GO" id="GO:0005886">
    <property type="term" value="C:plasma membrane"/>
    <property type="evidence" value="ECO:0007669"/>
    <property type="project" value="UniProtKB-SubCell"/>
</dbReference>
<evidence type="ECO:0000256" key="3">
    <source>
        <dbReference type="ARBA" id="ARBA00007606"/>
    </source>
</evidence>
<comment type="caution">
    <text evidence="25">The sequence shown here is derived from an EMBL/GenBank/DDBJ whole genome shotgun (WGS) entry which is preliminary data.</text>
</comment>
<feature type="transmembrane region" description="Helical" evidence="23">
    <location>
        <begin position="269"/>
        <end position="293"/>
    </location>
</feature>
<evidence type="ECO:0000256" key="23">
    <source>
        <dbReference type="SAM" id="Phobius"/>
    </source>
</evidence>
<comment type="catalytic activity">
    <reaction evidence="21">
        <text>L-seryl-[protein] + ATP = O-phospho-L-seryl-[protein] + ADP + H(+)</text>
        <dbReference type="Rhea" id="RHEA:17989"/>
        <dbReference type="Rhea" id="RHEA-COMP:9863"/>
        <dbReference type="Rhea" id="RHEA-COMP:11604"/>
        <dbReference type="ChEBI" id="CHEBI:15378"/>
        <dbReference type="ChEBI" id="CHEBI:29999"/>
        <dbReference type="ChEBI" id="CHEBI:30616"/>
        <dbReference type="ChEBI" id="CHEBI:83421"/>
        <dbReference type="ChEBI" id="CHEBI:456216"/>
        <dbReference type="EC" id="2.7.11.1"/>
    </reaction>
</comment>
<keyword evidence="15" id="KW-0067">ATP-binding</keyword>
<keyword evidence="7" id="KW-1003">Cell membrane</keyword>
<keyword evidence="9" id="KW-0808">Transferase</keyword>
<dbReference type="CDD" id="cd06899">
    <property type="entry name" value="lectin_legume_LecRK_Arcelin_ConA"/>
    <property type="match status" value="1"/>
</dbReference>
<keyword evidence="17 23" id="KW-0472">Membrane</keyword>
<evidence type="ECO:0000256" key="9">
    <source>
        <dbReference type="ARBA" id="ARBA00022679"/>
    </source>
</evidence>
<gene>
    <name evidence="25" type="ORF">J5N97_030312</name>
</gene>
<dbReference type="GO" id="GO:0030246">
    <property type="term" value="F:carbohydrate binding"/>
    <property type="evidence" value="ECO:0007669"/>
    <property type="project" value="UniProtKB-KW"/>
</dbReference>
<evidence type="ECO:0000256" key="13">
    <source>
        <dbReference type="ARBA" id="ARBA00022741"/>
    </source>
</evidence>
<dbReference type="EMBL" id="JAGGNH010000010">
    <property type="protein sequence ID" value="KAJ0962484.1"/>
    <property type="molecule type" value="Genomic_DNA"/>
</dbReference>
<keyword evidence="12" id="KW-0430">Lectin</keyword>
<evidence type="ECO:0000256" key="18">
    <source>
        <dbReference type="ARBA" id="ARBA00023170"/>
    </source>
</evidence>
<evidence type="ECO:0000256" key="6">
    <source>
        <dbReference type="ARBA" id="ARBA00012513"/>
    </source>
</evidence>
<dbReference type="GO" id="GO:0004674">
    <property type="term" value="F:protein serine/threonine kinase activity"/>
    <property type="evidence" value="ECO:0007669"/>
    <property type="project" value="UniProtKB-KW"/>
</dbReference>
<keyword evidence="26" id="KW-1185">Reference proteome</keyword>
<keyword evidence="19" id="KW-0325">Glycoprotein</keyword>
<dbReference type="Proteomes" id="UP001085076">
    <property type="component" value="Miscellaneous, Linkage group lg10"/>
</dbReference>
<dbReference type="GO" id="GO:0005524">
    <property type="term" value="F:ATP binding"/>
    <property type="evidence" value="ECO:0007669"/>
    <property type="project" value="UniProtKB-KW"/>
</dbReference>
<sequence>MVLSQQADFIYNGFTGANSNISLNGVSEIQHDGILRLTNETLRLIGRAFYPTPLLFKNSTDGSAFSFSTAFAFSVVPEYPKLGGHGLAFVLATSMSLPGALPSQYLGLLNATDNGNATNHVFAVEFDTVQDFEFGDINDNHVGIDINSMTSNQSQPVAYFDDDSTKRDLNLKTGDTLQAWIDYDAVSKVLNVTISPFSTKPTIPIISFPVDLSPILHDRMFVGFSASTGLLASSHYLFGWSFKMNGVATSLDLSSLPSLPKPPKKNTTFVIAISISSVVFLIAAISAAAYLFFKIKNADLIEALGAGVRPPTVLLQRAEARHQRFPGPSELLGFGGLCKFYKGTFRGSKTEVAVKRVSHESRQGFASSLRRSPASDGSVTGISSSSKVGAGAGLTSYSSTTTCRTAASTSTSSPTTNPSIHQSLCFHGGRGSMFSKESRRLSYTSMKSGNTSSSTGMLRRAMCSSTGI</sequence>
<evidence type="ECO:0000256" key="17">
    <source>
        <dbReference type="ARBA" id="ARBA00023136"/>
    </source>
</evidence>
<evidence type="ECO:0000256" key="5">
    <source>
        <dbReference type="ARBA" id="ARBA00010217"/>
    </source>
</evidence>
<reference evidence="25" key="2">
    <citation type="journal article" date="2022" name="Hortic Res">
        <title>The genome of Dioscorea zingiberensis sheds light on the biosynthesis, origin and evolution of the medicinally important diosgenin saponins.</title>
        <authorList>
            <person name="Li Y."/>
            <person name="Tan C."/>
            <person name="Li Z."/>
            <person name="Guo J."/>
            <person name="Li S."/>
            <person name="Chen X."/>
            <person name="Wang C."/>
            <person name="Dai X."/>
            <person name="Yang H."/>
            <person name="Song W."/>
            <person name="Hou L."/>
            <person name="Xu J."/>
            <person name="Tong Z."/>
            <person name="Xu A."/>
            <person name="Yuan X."/>
            <person name="Wang W."/>
            <person name="Yang Q."/>
            <person name="Chen L."/>
            <person name="Sun Z."/>
            <person name="Wang K."/>
            <person name="Pan B."/>
            <person name="Chen J."/>
            <person name="Bao Y."/>
            <person name="Liu F."/>
            <person name="Qi X."/>
            <person name="Gang D.R."/>
            <person name="Wen J."/>
            <person name="Li J."/>
        </authorList>
    </citation>
    <scope>NUCLEOTIDE SEQUENCE</scope>
    <source>
        <strain evidence="25">Dzin_1.0</strain>
    </source>
</reference>
<evidence type="ECO:0000256" key="16">
    <source>
        <dbReference type="ARBA" id="ARBA00022989"/>
    </source>
</evidence>
<accession>A0A9D5BXJ8</accession>
<keyword evidence="14" id="KW-0418">Kinase</keyword>
<keyword evidence="13" id="KW-0547">Nucleotide-binding</keyword>
<evidence type="ECO:0000313" key="26">
    <source>
        <dbReference type="Proteomes" id="UP001085076"/>
    </source>
</evidence>
<evidence type="ECO:0000256" key="20">
    <source>
        <dbReference type="ARBA" id="ARBA00047899"/>
    </source>
</evidence>
<dbReference type="Pfam" id="PF00139">
    <property type="entry name" value="Lectin_legB"/>
    <property type="match status" value="1"/>
</dbReference>
<comment type="catalytic activity">
    <reaction evidence="20">
        <text>L-threonyl-[protein] + ATP = O-phospho-L-threonyl-[protein] + ADP + H(+)</text>
        <dbReference type="Rhea" id="RHEA:46608"/>
        <dbReference type="Rhea" id="RHEA-COMP:11060"/>
        <dbReference type="Rhea" id="RHEA-COMP:11605"/>
        <dbReference type="ChEBI" id="CHEBI:15378"/>
        <dbReference type="ChEBI" id="CHEBI:30013"/>
        <dbReference type="ChEBI" id="CHEBI:30616"/>
        <dbReference type="ChEBI" id="CHEBI:61977"/>
        <dbReference type="ChEBI" id="CHEBI:456216"/>
        <dbReference type="EC" id="2.7.11.1"/>
    </reaction>
</comment>
<evidence type="ECO:0000256" key="8">
    <source>
        <dbReference type="ARBA" id="ARBA00022527"/>
    </source>
</evidence>
<dbReference type="InterPro" id="IPR050258">
    <property type="entry name" value="Leguminous_Lectin"/>
</dbReference>
<evidence type="ECO:0000256" key="15">
    <source>
        <dbReference type="ARBA" id="ARBA00022840"/>
    </source>
</evidence>
<proteinExistence type="inferred from homology"/>
<dbReference type="Gene3D" id="2.60.120.200">
    <property type="match status" value="1"/>
</dbReference>